<evidence type="ECO:0008006" key="3">
    <source>
        <dbReference type="Google" id="ProtNLM"/>
    </source>
</evidence>
<dbReference type="EMBL" id="BMXI01000010">
    <property type="protein sequence ID" value="GHC57298.1"/>
    <property type="molecule type" value="Genomic_DNA"/>
</dbReference>
<dbReference type="RefSeq" id="WP_189570428.1">
    <property type="nucleotide sequence ID" value="NZ_BMXI01000010.1"/>
</dbReference>
<comment type="caution">
    <text evidence="1">The sequence shown here is derived from an EMBL/GenBank/DDBJ whole genome shotgun (WGS) entry which is preliminary data.</text>
</comment>
<dbReference type="Gene3D" id="3.20.20.150">
    <property type="entry name" value="Divalent-metal-dependent TIM barrel enzymes"/>
    <property type="match status" value="1"/>
</dbReference>
<dbReference type="SUPFAM" id="SSF51658">
    <property type="entry name" value="Xylose isomerase-like"/>
    <property type="match status" value="1"/>
</dbReference>
<sequence length="269" mass="31394">MMKLRTFQTLWGWEGSAEEALLAARGRGFDGLEGRMREGWEDIFCESDYIAEIVTGDDYAPKIRKGIREHGDDLRRGIEASLRGKPRFANVLAGCDWWSFADKVAFGEMFLEMEKEYQLPLSLETHRSRITFHPWVTRDLLAELPELMLTCDFSHWCCVTERLVMDEEPELLRLLASRCRHVHARVGYDQGPQVPAPRLEKYREELEAHLRWWKSLWDFLKLHERDEFTMTPEFGPDGYQQSSPESGEVFAPLGEINSWMGDCLRAVFR</sequence>
<reference evidence="1" key="2">
    <citation type="submission" date="2020-09" db="EMBL/GenBank/DDBJ databases">
        <authorList>
            <person name="Sun Q."/>
            <person name="Kim S."/>
        </authorList>
    </citation>
    <scope>NUCLEOTIDE SEQUENCE</scope>
    <source>
        <strain evidence="1">KCTC 12988</strain>
    </source>
</reference>
<evidence type="ECO:0000313" key="1">
    <source>
        <dbReference type="EMBL" id="GHC57298.1"/>
    </source>
</evidence>
<dbReference type="Proteomes" id="UP000644507">
    <property type="component" value="Unassembled WGS sequence"/>
</dbReference>
<keyword evidence="2" id="KW-1185">Reference proteome</keyword>
<name>A0A918TQF6_9BACT</name>
<reference evidence="1" key="1">
    <citation type="journal article" date="2014" name="Int. J. Syst. Evol. Microbiol.">
        <title>Complete genome sequence of Corynebacterium casei LMG S-19264T (=DSM 44701T), isolated from a smear-ripened cheese.</title>
        <authorList>
            <consortium name="US DOE Joint Genome Institute (JGI-PGF)"/>
            <person name="Walter F."/>
            <person name="Albersmeier A."/>
            <person name="Kalinowski J."/>
            <person name="Ruckert C."/>
        </authorList>
    </citation>
    <scope>NUCLEOTIDE SEQUENCE</scope>
    <source>
        <strain evidence="1">KCTC 12988</strain>
    </source>
</reference>
<accession>A0A918TQF6</accession>
<gene>
    <name evidence="1" type="ORF">GCM10007100_25300</name>
</gene>
<protein>
    <recommendedName>
        <fullName evidence="3">Xylose isomerase</fullName>
    </recommendedName>
</protein>
<dbReference type="InterPro" id="IPR036237">
    <property type="entry name" value="Xyl_isomerase-like_sf"/>
</dbReference>
<organism evidence="1 2">
    <name type="scientific">Roseibacillus persicicus</name>
    <dbReference type="NCBI Taxonomy" id="454148"/>
    <lineage>
        <taxon>Bacteria</taxon>
        <taxon>Pseudomonadati</taxon>
        <taxon>Verrucomicrobiota</taxon>
        <taxon>Verrucomicrobiia</taxon>
        <taxon>Verrucomicrobiales</taxon>
        <taxon>Verrucomicrobiaceae</taxon>
        <taxon>Roseibacillus</taxon>
    </lineage>
</organism>
<proteinExistence type="predicted"/>
<dbReference type="AlphaFoldDB" id="A0A918TQF6"/>
<evidence type="ECO:0000313" key="2">
    <source>
        <dbReference type="Proteomes" id="UP000644507"/>
    </source>
</evidence>